<evidence type="ECO:0000256" key="1">
    <source>
        <dbReference type="ARBA" id="ARBA00023125"/>
    </source>
</evidence>
<dbReference type="OrthoDB" id="9809878at2"/>
<dbReference type="RefSeq" id="WP_089166337.1">
    <property type="nucleotide sequence ID" value="NZ_MTHB01000299.1"/>
</dbReference>
<evidence type="ECO:0000256" key="3">
    <source>
        <dbReference type="PIRNR" id="PIRNR002070"/>
    </source>
</evidence>
<dbReference type="CDD" id="cd04496">
    <property type="entry name" value="SSB_OBF"/>
    <property type="match status" value="1"/>
</dbReference>
<proteinExistence type="inferred from homology"/>
<feature type="region of interest" description="Disordered" evidence="4">
    <location>
        <begin position="107"/>
        <end position="128"/>
    </location>
</feature>
<dbReference type="PANTHER" id="PTHR10302:SF27">
    <property type="entry name" value="SINGLE-STRANDED DNA-BINDING PROTEIN"/>
    <property type="match status" value="1"/>
</dbReference>
<evidence type="ECO:0000256" key="2">
    <source>
        <dbReference type="HAMAP-Rule" id="MF_00984"/>
    </source>
</evidence>
<protein>
    <recommendedName>
        <fullName evidence="2 3">Single-stranded DNA-binding protein</fullName>
        <shortName evidence="2">SSB</shortName>
    </recommendedName>
</protein>
<reference evidence="6" key="1">
    <citation type="submission" date="2017-01" db="EMBL/GenBank/DDBJ databases">
        <title>Genome Analysis of Deinococcus marmoris KOPRI26562.</title>
        <authorList>
            <person name="Kim J.H."/>
            <person name="Oh H.-M."/>
        </authorList>
    </citation>
    <scope>NUCLEOTIDE SEQUENCE [LARGE SCALE GENOMIC DNA]</scope>
    <source>
        <strain evidence="6">PAMC 26633</strain>
    </source>
</reference>
<comment type="subunit">
    <text evidence="2">Homotetramer.</text>
</comment>
<dbReference type="GO" id="GO:0003697">
    <property type="term" value="F:single-stranded DNA binding"/>
    <property type="evidence" value="ECO:0007669"/>
    <property type="project" value="UniProtKB-UniRule"/>
</dbReference>
<dbReference type="InterPro" id="IPR012340">
    <property type="entry name" value="NA-bd_OB-fold"/>
</dbReference>
<evidence type="ECO:0000256" key="4">
    <source>
        <dbReference type="SAM" id="MobiDB-lite"/>
    </source>
</evidence>
<dbReference type="InterPro" id="IPR011344">
    <property type="entry name" value="ssDNA-bd"/>
</dbReference>
<dbReference type="Pfam" id="PF00436">
    <property type="entry name" value="SSB"/>
    <property type="match status" value="1"/>
</dbReference>
<feature type="compositionally biased region" description="Basic and acidic residues" evidence="4">
    <location>
        <begin position="108"/>
        <end position="117"/>
    </location>
</feature>
<dbReference type="NCBIfam" id="TIGR00621">
    <property type="entry name" value="ssb"/>
    <property type="match status" value="1"/>
</dbReference>
<evidence type="ECO:0000313" key="6">
    <source>
        <dbReference type="Proteomes" id="UP000214720"/>
    </source>
</evidence>
<gene>
    <name evidence="5" type="ORF">BSU04_45505</name>
</gene>
<comment type="caution">
    <text evidence="5">The sequence shown here is derived from an EMBL/GenBank/DDBJ whole genome shotgun (WGS) entry which is preliminary data.</text>
</comment>
<dbReference type="InterPro" id="IPR000424">
    <property type="entry name" value="Primosome_PriB/ssb"/>
</dbReference>
<dbReference type="PANTHER" id="PTHR10302">
    <property type="entry name" value="SINGLE-STRANDED DNA-BINDING PROTEIN"/>
    <property type="match status" value="1"/>
</dbReference>
<dbReference type="SUPFAM" id="SSF50249">
    <property type="entry name" value="Nucleic acid-binding proteins"/>
    <property type="match status" value="1"/>
</dbReference>
<comment type="caution">
    <text evidence="2">Lacks conserved residue(s) required for the propagation of feature annotation.</text>
</comment>
<dbReference type="PIRSF" id="PIRSF002070">
    <property type="entry name" value="SSB"/>
    <property type="match status" value="1"/>
</dbReference>
<accession>A0A226WLK3</accession>
<dbReference type="HAMAP" id="MF_00984">
    <property type="entry name" value="SSB"/>
    <property type="match status" value="1"/>
</dbReference>
<dbReference type="Proteomes" id="UP000214720">
    <property type="component" value="Unassembled WGS sequence"/>
</dbReference>
<sequence>MVNRVTLTGHLGADPDVKDLSAGVVANCRLASTDYCKDRTTGNVKEATEWHRLVFFGRHAEIARDFLVKGSRIYIDGRLRTRKWSGNGQDRYTTEIVVESLEMIGAPRGHEQPDRDANAGAPMPSNGDEWVRAYDEAESTQGIVK</sequence>
<dbReference type="Gene3D" id="2.40.50.140">
    <property type="entry name" value="Nucleic acid-binding proteins"/>
    <property type="match status" value="1"/>
</dbReference>
<organism evidence="5 6">
    <name type="scientific">Caballeronia sordidicola</name>
    <name type="common">Burkholderia sordidicola</name>
    <dbReference type="NCBI Taxonomy" id="196367"/>
    <lineage>
        <taxon>Bacteria</taxon>
        <taxon>Pseudomonadati</taxon>
        <taxon>Pseudomonadota</taxon>
        <taxon>Betaproteobacteria</taxon>
        <taxon>Burkholderiales</taxon>
        <taxon>Burkholderiaceae</taxon>
        <taxon>Caballeronia</taxon>
    </lineage>
</organism>
<name>A0A226WLK3_CABSO</name>
<dbReference type="GO" id="GO:0009295">
    <property type="term" value="C:nucleoid"/>
    <property type="evidence" value="ECO:0007669"/>
    <property type="project" value="TreeGrafter"/>
</dbReference>
<keyword evidence="1 2" id="KW-0238">DNA-binding</keyword>
<dbReference type="EMBL" id="MTHB01000299">
    <property type="protein sequence ID" value="OXC71710.1"/>
    <property type="molecule type" value="Genomic_DNA"/>
</dbReference>
<evidence type="ECO:0000313" key="5">
    <source>
        <dbReference type="EMBL" id="OXC71710.1"/>
    </source>
</evidence>
<dbReference type="GO" id="GO:0006260">
    <property type="term" value="P:DNA replication"/>
    <property type="evidence" value="ECO:0007669"/>
    <property type="project" value="InterPro"/>
</dbReference>
<dbReference type="AlphaFoldDB" id="A0A226WLK3"/>
<dbReference type="PROSITE" id="PS50935">
    <property type="entry name" value="SSB"/>
    <property type="match status" value="1"/>
</dbReference>